<organism evidence="2 3">
    <name type="scientific">Genlisea aurea</name>
    <dbReference type="NCBI Taxonomy" id="192259"/>
    <lineage>
        <taxon>Eukaryota</taxon>
        <taxon>Viridiplantae</taxon>
        <taxon>Streptophyta</taxon>
        <taxon>Embryophyta</taxon>
        <taxon>Tracheophyta</taxon>
        <taxon>Spermatophyta</taxon>
        <taxon>Magnoliopsida</taxon>
        <taxon>eudicotyledons</taxon>
        <taxon>Gunneridae</taxon>
        <taxon>Pentapetalae</taxon>
        <taxon>asterids</taxon>
        <taxon>lamiids</taxon>
        <taxon>Lamiales</taxon>
        <taxon>Lentibulariaceae</taxon>
        <taxon>Genlisea</taxon>
    </lineage>
</organism>
<accession>S8BU59</accession>
<feature type="non-terminal residue" evidence="2">
    <location>
        <position position="159"/>
    </location>
</feature>
<protein>
    <submittedName>
        <fullName evidence="2">Uncharacterized protein</fullName>
    </submittedName>
</protein>
<feature type="region of interest" description="Disordered" evidence="1">
    <location>
        <begin position="92"/>
        <end position="115"/>
    </location>
</feature>
<dbReference type="PANTHER" id="PTHR36387">
    <property type="entry name" value="UDP-N-ACETYLMURAMOYL-L-ALANYL-D-GLUTAMATE-2, 6-DIAMINOPIMELATE LIGASE"/>
    <property type="match status" value="1"/>
</dbReference>
<feature type="compositionally biased region" description="Basic and acidic residues" evidence="1">
    <location>
        <begin position="57"/>
        <end position="73"/>
    </location>
</feature>
<evidence type="ECO:0000313" key="3">
    <source>
        <dbReference type="Proteomes" id="UP000015453"/>
    </source>
</evidence>
<feature type="region of interest" description="Disordered" evidence="1">
    <location>
        <begin position="1"/>
        <end position="79"/>
    </location>
</feature>
<proteinExistence type="predicted"/>
<name>S8BU59_9LAMI</name>
<evidence type="ECO:0000313" key="2">
    <source>
        <dbReference type="EMBL" id="EPS57879.1"/>
    </source>
</evidence>
<evidence type="ECO:0000256" key="1">
    <source>
        <dbReference type="SAM" id="MobiDB-lite"/>
    </source>
</evidence>
<dbReference type="PANTHER" id="PTHR36387:SF2">
    <property type="entry name" value="UDP-N-ACETYLMURAMOYL-L-ALANYL-D-GLUTAMATE-2, 6-DIAMINOPIMELATE LIGASE"/>
    <property type="match status" value="1"/>
</dbReference>
<feature type="compositionally biased region" description="Basic and acidic residues" evidence="1">
    <location>
        <begin position="18"/>
        <end position="39"/>
    </location>
</feature>
<comment type="caution">
    <text evidence="2">The sequence shown here is derived from an EMBL/GenBank/DDBJ whole genome shotgun (WGS) entry which is preliminary data.</text>
</comment>
<reference evidence="2 3" key="1">
    <citation type="journal article" date="2013" name="BMC Genomics">
        <title>The miniature genome of a carnivorous plant Genlisea aurea contains a low number of genes and short non-coding sequences.</title>
        <authorList>
            <person name="Leushkin E.V."/>
            <person name="Sutormin R.A."/>
            <person name="Nabieva E.R."/>
            <person name="Penin A.A."/>
            <person name="Kondrashov A.S."/>
            <person name="Logacheva M.D."/>
        </authorList>
    </citation>
    <scope>NUCLEOTIDE SEQUENCE [LARGE SCALE GENOMIC DNA]</scope>
</reference>
<dbReference type="Proteomes" id="UP000015453">
    <property type="component" value="Unassembled WGS sequence"/>
</dbReference>
<dbReference type="OrthoDB" id="1869542at2759"/>
<feature type="non-terminal residue" evidence="2">
    <location>
        <position position="1"/>
    </location>
</feature>
<gene>
    <name evidence="2" type="ORF">M569_16939</name>
</gene>
<dbReference type="AlphaFoldDB" id="S8BU59"/>
<dbReference type="EMBL" id="AUSU01009746">
    <property type="protein sequence ID" value="EPS57879.1"/>
    <property type="molecule type" value="Genomic_DNA"/>
</dbReference>
<feature type="compositionally biased region" description="Acidic residues" evidence="1">
    <location>
        <begin position="1"/>
        <end position="10"/>
    </location>
</feature>
<sequence>EADSDSDAPEEFTSQQGMRKDEEIREVIRENKARVVHERKERRRKRLLKLTPRNQLKKTEEQTEIKTHGEESLKGGALPEEIVRHIAVQEKKLFETDDNEDDDDKKTASKRRRRSISRLEPIILKELKSDRCVQNSLAFLRERKMKVPRSSSVLRSSKR</sequence>
<keyword evidence="3" id="KW-1185">Reference proteome</keyword>